<dbReference type="STRING" id="436010.A0A166BYG6"/>
<dbReference type="EMBL" id="KV417638">
    <property type="protein sequence ID" value="KZP13105.1"/>
    <property type="molecule type" value="Genomic_DNA"/>
</dbReference>
<dbReference type="Pfam" id="PF06522">
    <property type="entry name" value="B12D"/>
    <property type="match status" value="1"/>
</dbReference>
<dbReference type="InterPro" id="IPR020471">
    <property type="entry name" value="AKR"/>
</dbReference>
<proteinExistence type="predicted"/>
<protein>
    <submittedName>
        <fullName evidence="3">Aldo/keto reductase</fullName>
    </submittedName>
</protein>
<dbReference type="OrthoDB" id="5286008at2759"/>
<organism evidence="3 4">
    <name type="scientific">Athelia psychrophila</name>
    <dbReference type="NCBI Taxonomy" id="1759441"/>
    <lineage>
        <taxon>Eukaryota</taxon>
        <taxon>Fungi</taxon>
        <taxon>Dikarya</taxon>
        <taxon>Basidiomycota</taxon>
        <taxon>Agaricomycotina</taxon>
        <taxon>Agaricomycetes</taxon>
        <taxon>Agaricomycetidae</taxon>
        <taxon>Atheliales</taxon>
        <taxon>Atheliaceae</taxon>
        <taxon>Athelia</taxon>
    </lineage>
</organism>
<evidence type="ECO:0000256" key="1">
    <source>
        <dbReference type="SAM" id="Phobius"/>
    </source>
</evidence>
<dbReference type="PANTHER" id="PTHR42686">
    <property type="entry name" value="GH17980P-RELATED"/>
    <property type="match status" value="1"/>
</dbReference>
<feature type="transmembrane region" description="Helical" evidence="1">
    <location>
        <begin position="12"/>
        <end position="36"/>
    </location>
</feature>
<evidence type="ECO:0000313" key="3">
    <source>
        <dbReference type="EMBL" id="KZP13105.1"/>
    </source>
</evidence>
<keyword evidence="4" id="KW-1185">Reference proteome</keyword>
<feature type="domain" description="NADP-dependent oxidoreductase" evidence="2">
    <location>
        <begin position="183"/>
        <end position="474"/>
    </location>
</feature>
<dbReference type="PROSITE" id="PS51257">
    <property type="entry name" value="PROKAR_LIPOPROTEIN"/>
    <property type="match status" value="1"/>
</dbReference>
<keyword evidence="1" id="KW-1133">Transmembrane helix</keyword>
<dbReference type="Pfam" id="PF00248">
    <property type="entry name" value="Aldo_ket_red"/>
    <property type="match status" value="1"/>
</dbReference>
<dbReference type="InterPro" id="IPR023210">
    <property type="entry name" value="NADP_OxRdtase_dom"/>
</dbReference>
<dbReference type="GO" id="GO:0045290">
    <property type="term" value="F:D-arabinose 1-dehydrogenase [NAD(P)+] activity"/>
    <property type="evidence" value="ECO:0007669"/>
    <property type="project" value="TreeGrafter"/>
</dbReference>
<sequence>MPPKPKSFMKNWYAVEAIPIYAVVGVACAGAGWYLVRLAKGPHVVWTKNNPQPWNSVEQGDNIKMMSVNQKFEKRRNVKSPISIVHSYTPRLSTMVVPLGAPQPIYVIPSVDEIPDEEEDQPKPGRPLAILGPLEFPALHFGAASFSHQYNNEDHLASFTPVRTVRLALRLSLSHALSPDIGSYGIRSFDTSAYYGPSEIVLGAALKAIEKEFPRSSYKVTTKCGRYGLTPADFDYSPATIRASVNRSLERLHTSYLDAVYLHDVEFVCDAIGSSDSGGNAAGLNGSKEVGGGQEATVRGDGDRVILDAISELWKMKEEGLIRSVGITGYPLPTLLRIALMVLHNPPFKPLDLVMSYSNLNLQNATLASYAPLLKQGAEVTQVFNASPLNMGLLTSMAPAWHPARAVPSIINAAQNAVAHCDGWQGGLPNLALGYSMRHSMAGDMPVAVGLSSMKEVHESIKVWRAVLEDDDNSARAHKEREVVKVFEEAGVKDYCWSSP</sequence>
<dbReference type="InterPro" id="IPR010530">
    <property type="entry name" value="B12D"/>
</dbReference>
<dbReference type="GO" id="GO:0005829">
    <property type="term" value="C:cytosol"/>
    <property type="evidence" value="ECO:0007669"/>
    <property type="project" value="TreeGrafter"/>
</dbReference>
<name>A0A166BYG6_9AGAM</name>
<dbReference type="SUPFAM" id="SSF51430">
    <property type="entry name" value="NAD(P)-linked oxidoreductase"/>
    <property type="match status" value="1"/>
</dbReference>
<dbReference type="Proteomes" id="UP000076532">
    <property type="component" value="Unassembled WGS sequence"/>
</dbReference>
<evidence type="ECO:0000259" key="2">
    <source>
        <dbReference type="Pfam" id="PF00248"/>
    </source>
</evidence>
<dbReference type="Gene3D" id="3.20.20.100">
    <property type="entry name" value="NADP-dependent oxidoreductase domain"/>
    <property type="match status" value="1"/>
</dbReference>
<dbReference type="AlphaFoldDB" id="A0A166BYG6"/>
<dbReference type="PANTHER" id="PTHR42686:SF1">
    <property type="entry name" value="GH17980P-RELATED"/>
    <property type="match status" value="1"/>
</dbReference>
<dbReference type="GO" id="GO:0070485">
    <property type="term" value="P:dehydro-D-arabinono-1,4-lactone biosynthetic process"/>
    <property type="evidence" value="ECO:0007669"/>
    <property type="project" value="TreeGrafter"/>
</dbReference>
<evidence type="ECO:0000313" key="4">
    <source>
        <dbReference type="Proteomes" id="UP000076532"/>
    </source>
</evidence>
<gene>
    <name evidence="3" type="ORF">FIBSPDRAFT_897718</name>
</gene>
<dbReference type="InterPro" id="IPR036812">
    <property type="entry name" value="NAD(P)_OxRdtase_dom_sf"/>
</dbReference>
<keyword evidence="1" id="KW-0812">Transmembrane</keyword>
<keyword evidence="1" id="KW-0472">Membrane</keyword>
<reference evidence="3 4" key="1">
    <citation type="journal article" date="2016" name="Mol. Biol. Evol.">
        <title>Comparative Genomics of Early-Diverging Mushroom-Forming Fungi Provides Insights into the Origins of Lignocellulose Decay Capabilities.</title>
        <authorList>
            <person name="Nagy L.G."/>
            <person name="Riley R."/>
            <person name="Tritt A."/>
            <person name="Adam C."/>
            <person name="Daum C."/>
            <person name="Floudas D."/>
            <person name="Sun H."/>
            <person name="Yadav J.S."/>
            <person name="Pangilinan J."/>
            <person name="Larsson K.H."/>
            <person name="Matsuura K."/>
            <person name="Barry K."/>
            <person name="Labutti K."/>
            <person name="Kuo R."/>
            <person name="Ohm R.A."/>
            <person name="Bhattacharya S.S."/>
            <person name="Shirouzu T."/>
            <person name="Yoshinaga Y."/>
            <person name="Martin F.M."/>
            <person name="Grigoriev I.V."/>
            <person name="Hibbett D.S."/>
        </authorList>
    </citation>
    <scope>NUCLEOTIDE SEQUENCE [LARGE SCALE GENOMIC DNA]</scope>
    <source>
        <strain evidence="3 4">CBS 109695</strain>
    </source>
</reference>
<accession>A0A166BYG6</accession>